<dbReference type="InterPro" id="IPR020806">
    <property type="entry name" value="PKS_PP-bd"/>
</dbReference>
<dbReference type="InterPro" id="IPR045851">
    <property type="entry name" value="AMP-bd_C_sf"/>
</dbReference>
<keyword evidence="3" id="KW-0597">Phosphoprotein</keyword>
<dbReference type="FunFam" id="2.30.38.10:FF:000001">
    <property type="entry name" value="Non-ribosomal peptide synthetase PvdI"/>
    <property type="match status" value="2"/>
</dbReference>
<dbReference type="InterPro" id="IPR020845">
    <property type="entry name" value="AMP-binding_CS"/>
</dbReference>
<dbReference type="GO" id="GO:0009403">
    <property type="term" value="P:toxin biosynthetic process"/>
    <property type="evidence" value="ECO:0007669"/>
    <property type="project" value="UniProtKB-ARBA"/>
</dbReference>
<dbReference type="GO" id="GO:0008610">
    <property type="term" value="P:lipid biosynthetic process"/>
    <property type="evidence" value="ECO:0007669"/>
    <property type="project" value="UniProtKB-ARBA"/>
</dbReference>
<keyword evidence="8" id="KW-1185">Reference proteome</keyword>
<evidence type="ECO:0000256" key="2">
    <source>
        <dbReference type="ARBA" id="ARBA00022450"/>
    </source>
</evidence>
<dbReference type="CDD" id="cd19531">
    <property type="entry name" value="LCL_NRPS-like"/>
    <property type="match status" value="1"/>
</dbReference>
<dbReference type="Gene3D" id="3.40.50.12780">
    <property type="entry name" value="N-terminal domain of ligase-like"/>
    <property type="match status" value="2"/>
</dbReference>
<dbReference type="PROSITE" id="PS50075">
    <property type="entry name" value="CARRIER"/>
    <property type="match status" value="3"/>
</dbReference>
<dbReference type="EMBL" id="BOMW01000082">
    <property type="protein sequence ID" value="GIF09359.1"/>
    <property type="molecule type" value="Genomic_DNA"/>
</dbReference>
<dbReference type="FunFam" id="3.30.300.30:FF:000010">
    <property type="entry name" value="Enterobactin synthetase component F"/>
    <property type="match status" value="1"/>
</dbReference>
<organism evidence="7 8">
    <name type="scientific">Actinoplanes siamensis</name>
    <dbReference type="NCBI Taxonomy" id="1223317"/>
    <lineage>
        <taxon>Bacteria</taxon>
        <taxon>Bacillati</taxon>
        <taxon>Actinomycetota</taxon>
        <taxon>Actinomycetes</taxon>
        <taxon>Micromonosporales</taxon>
        <taxon>Micromonosporaceae</taxon>
        <taxon>Actinoplanes</taxon>
    </lineage>
</organism>
<dbReference type="InterPro" id="IPR010071">
    <property type="entry name" value="AA_adenyl_dom"/>
</dbReference>
<feature type="domain" description="Carrier" evidence="6">
    <location>
        <begin position="3359"/>
        <end position="3434"/>
    </location>
</feature>
<dbReference type="Proteomes" id="UP000629619">
    <property type="component" value="Unassembled WGS sequence"/>
</dbReference>
<dbReference type="InterPro" id="IPR029063">
    <property type="entry name" value="SAM-dependent_MTases_sf"/>
</dbReference>
<dbReference type="Gene3D" id="2.30.38.10">
    <property type="entry name" value="Luciferase, Domain 3"/>
    <property type="match status" value="2"/>
</dbReference>
<dbReference type="GO" id="GO:0072330">
    <property type="term" value="P:monocarboxylic acid biosynthetic process"/>
    <property type="evidence" value="ECO:0007669"/>
    <property type="project" value="UniProtKB-ARBA"/>
</dbReference>
<dbReference type="GO" id="GO:0003824">
    <property type="term" value="F:catalytic activity"/>
    <property type="evidence" value="ECO:0007669"/>
    <property type="project" value="InterPro"/>
</dbReference>
<comment type="caution">
    <text evidence="7">The sequence shown here is derived from an EMBL/GenBank/DDBJ whole genome shotgun (WGS) entry which is preliminary data.</text>
</comment>
<dbReference type="InterPro" id="IPR000873">
    <property type="entry name" value="AMP-dep_synth/lig_dom"/>
</dbReference>
<dbReference type="CDD" id="cd02440">
    <property type="entry name" value="AdoMet_MTases"/>
    <property type="match status" value="1"/>
</dbReference>
<evidence type="ECO:0000256" key="3">
    <source>
        <dbReference type="ARBA" id="ARBA00022553"/>
    </source>
</evidence>
<dbReference type="InterPro" id="IPR001242">
    <property type="entry name" value="Condensation_dom"/>
</dbReference>
<dbReference type="Gene3D" id="3.30.559.30">
    <property type="entry name" value="Nonribosomal peptide synthetase, condensation domain"/>
    <property type="match status" value="3"/>
</dbReference>
<dbReference type="Gene3D" id="1.10.1200.10">
    <property type="entry name" value="ACP-like"/>
    <property type="match status" value="2"/>
</dbReference>
<dbReference type="InterPro" id="IPR001031">
    <property type="entry name" value="Thioesterase"/>
</dbReference>
<dbReference type="Gene3D" id="3.40.50.980">
    <property type="match status" value="4"/>
</dbReference>
<dbReference type="InterPro" id="IPR023213">
    <property type="entry name" value="CAT-like_dom_sf"/>
</dbReference>
<accession>A0A919NER2</accession>
<dbReference type="InterPro" id="IPR042099">
    <property type="entry name" value="ANL_N_sf"/>
</dbReference>
<dbReference type="SUPFAM" id="SSF56801">
    <property type="entry name" value="Acetyl-CoA synthetase-like"/>
    <property type="match status" value="3"/>
</dbReference>
<dbReference type="CDD" id="cd19540">
    <property type="entry name" value="LCL_NRPS-like"/>
    <property type="match status" value="2"/>
</dbReference>
<dbReference type="FunFam" id="3.40.50.980:FF:000001">
    <property type="entry name" value="Non-ribosomal peptide synthetase"/>
    <property type="match status" value="2"/>
</dbReference>
<feature type="domain" description="Carrier" evidence="6">
    <location>
        <begin position="2299"/>
        <end position="2374"/>
    </location>
</feature>
<dbReference type="InterPro" id="IPR025110">
    <property type="entry name" value="AMP-bd_C"/>
</dbReference>
<keyword evidence="4" id="KW-0677">Repeat</keyword>
<proteinExistence type="predicted"/>
<evidence type="ECO:0000313" key="7">
    <source>
        <dbReference type="EMBL" id="GIF09359.1"/>
    </source>
</evidence>
<keyword evidence="2" id="KW-0596">Phosphopantetheine</keyword>
<sequence>MPLSSAQHRLWFLHRLDPDSPAYNLDYLWRVDGELDVTAFSRAVDGVVRRHAVLRTNFRDEDGEPYQVVGETGPELVVDDWSDRSLADAETEALALLDREVLLPYDLGKDPLVRLRLLRLGPDRHLFLILFHHIVVDGWSMDVFWRELGSLYAAFRTGAAEPPVPSAMHYADYATAQAAWLATPDADEQRQFWKRALSGAPATLDLPTDAPRPPVPSGRGNRLDFIVPAEVTARLRDIGRRYNASLFMVTQTAFDVLLSYYTGRTDIVTGSPIAGRTRPEIENMMGLCANEIPLRLRWTGDPSFGALLGRLRDVALDAYGHQDLPFDQMVRSLVTHRDLSRNPIFQVLFQGGREDQTPEMPGLRLQQVRGEANTLGFDMEMRLQTDGAELAGSVRYSTDLFAEWSMRSFVENFAQLLAVISENPERMLSDLRPRSAIGAHETVVGQPAVPRLLARIAEQQGTDPAVLDDWTRIGFEELQTRVERVAAGLSARHAGPGRTVAVALPFGSDQLIAVLAALNTGADCLVAEPDEHGAFESPAERTAIDLVISSELCREDLAEAGWTTVPVLIDDLRTATPTALPAPGRTGDLLVAVAGRWVALNPSALSTAVHAGTSGCRLVRALGELAAGRSVDVTRSEQPAVAAPLADLGPVATWLTVDAADRVQPVPGVDAVVLGPDLRPVPVGMPGDLYLAGAGAAYPGQPGETAVTWVAAPVGPPGNRMVGTGLRARWRPDRTVDVLPRVGGDGPRVVSGLQTALSELDEVAWATAIQFLGDEQPIAYVVLRTDEVTEPDREQAVQQWGDVFDATYRGAERAAPEADFAGWRSSYSGERIAEAEMREWRDGIVDVILAQRPGRVLEIGVGTGLLLSRVASAADTYWGTDVSGAAVERLRAELGDTGDRIQLRHQAAHDISGLPPGHFDTVVINSVVQYFPDTDYLVGVLDSVRTLVAPHGRLILGDLRNLHLLRHFHAELKPAGVTGAELDLAVAQEEELLVEPGFLAGYLADRPDEVAVDVRIKRARHLNEMSRYRFDVVLHFAPERVYPVAAAPEISWGTDVESVAEIGALIAGDRPACLRVTGIPNERIRQAADRLREAGEDGLPPGPELSALLALGDDGTGYEAVPTWCADDPERIDLVLVDRDQLGDATLDGTYRGMPGGPGTNQPYVRPSTSGILVTIRKRLAERLSAGRLPAEIVLLHRPPYTADGILDFTALPRPEPADADNGPRDHWEHTVRDVFAEVLGRTRVERHENFFEIGGHSLLAVRLMSRIRATLGVELSMEALFRAPTVAKLTALARAAAPATARAVVPRAADRENVPLSPAQRGVWLVQQMEGPSPAYNMPLALYLDGDLDVAALHAALGDLVRRHEALRTRFRETADDPLTDIVPADQVALVMPLARVDEHDLTQTLTEAARHVFDLTAEIPVHATLFTTGPRAHVLLLNIHHVAADGRSLQLIGRDLGTAYAARQAGHEPGWPPAALQYADYVLWHRERLGAEDDPESLFSRQLAHWQNVLAELPAELPLPVDRPRPARPTHQGASFYTSLDRSTHAEIIRFAASADATVFMVVQAALAALLFRLGAGDDIPISTAVDGRSEPELEDVVGFFVNTLVLRTDVSGDPSYRELVDRVRRTDMLALAHQDLPFGRLVQWLNPIRDVRRSPLAQVGLNFESNALGQIDLPGLTVRVDDKTDLGRSKMDLTFYLRESRTPDGRPTGITIGVDYATDLFDAVSIERLAAQLVQTLQSGLAQPDRPVGDLEVLDARTRRKLLADGNDSPSLVPPVVFPVLFEAQARRSPHAIALESATGDMSYAELNERANRLARCLVGAGLGAEDVIAVALPRSVDFVVAILGIMKAGAAYLPVDPDYPADRVRFMLSDSGAARLLTTAEAAARLPKAGPARLQLVGGGESVVFHDGTGAARAVSLAGFAAGDLDDADRRAPLLPDHLAYAIYTSGSTGRPSRVAVTHAGIAGLAATQIPGYGSGPGARLLQFASPSFDAAFSELSTALLSGATVVLADPDEMVPGPTLTDLLRRRRVSHVMLPPSALAVMEPEQVSADTTIVAAGEALPGATARRWSARLRLVNAYGPTESTVCATISREPFPDDGPPTIGRPLVNISAYVLDARLGLVPPGVVGELYLSGPGLARGYGDQPRLTAQRFVANPFRTDGSRMYRTGDLARRDNHGNLYFAGRADHQVKVRGYRIELGEIERLLSRDSTVAQAVAVATGADLTGTDDQLVAYVVPVSGAAPNLEVMRRRLAETLPPYAVPAQIVLLDSFPLTPNGKVDRSALVRPSETAADAGDRAATPAEELLRGLFAEVLGLERIGVHDDFFAAGGHSLRAVRLISKVRQVFHSEISVRELFEAPTPARLARRLETAGPERPPVVAGRRPESLPLSYAQLRLWFLDQFEGSATTYNMPVAYRLTGQLDRAALTTALNDVVARHESLRTVFRTVDGRPVQVVLPPGPVPLELREVTERNLAAATEEAVGHRFDLSAEIPLRVSLFRISPWEHVLVLLFHHIAGDGESVRRFHDDLNIAYRARRHGRAPDWAPLPVQYADYALWQRNLLGDAGDPDSLLAQQLAFWRSALDGAPAELSYPTDRLRPVVATYRGAAVHQDLPDELHRALLRVARATGTTMSMVMHAALAALLSRLGAGTDLPIGTPTAGRLDEGLDPLIGFFVNTLVLRIDVAGDPSFTELLGRVRETSLAAYGNQDVPFERIVEELNPPRTLNRQPLFQVLMQVLIGSDAEAALDLPDVATADLPVTHQMEKFDLSFAVHVRMTDEGEPGPLRVWARYALDLFEDSTVRTMLDRLAALLTSVAADPHAPVSTLEIFTEGERDRLRTDWNDTAAPIARPGTVVQLFEEQVEMRPDATALVCPDAVRLTYRELDDRSNRLAHDLIARGIGPESVVGFCLPRGAETVTAILAVWKAGAAYVPIDPAYPADRITFILQDSRAAALIRSHDLAADLAVIGMEEIVLDADVTVVPPGGGPGRPAVRVAPANLAYIIYTSGSTGRPKGVAVTHASVANYVAFVPDRMALGRAGGRYALLQAQYTDLGNTILFSSLATGGELHVLPADEVTDPAAVAAYLATHDIDYLKAVPSHLVALTGPDMRVVLPNRSVVLGGEAVPSAWLADLLAVAGDRTVYNHYGPTEATIGCVTEHLTDDLIRDGVVPLGTPAPNTRIYILDEWLRPVPTGVVGELYVAGDGLARGYMSRPGMTAERFVACPFETSRRMYRTGDCAHWRGDGRIVFDGRVDDQVKVRGFRIEPGEVQAALVSHPAVAQAAVVVREGGTGARLVGYAVPAQPDLSAEAIRDHLSRTLPQHMIPAAVVLLDALPLTSNGKLNRRLLPEPEIAVSGGRAPANDRERLLCEMFAEVLGLPVVGPDDNFFALGGHSLLAVELISRVRSEFGGEMPVRTVFEAPTAVLMAASLRRNQPDGAMAPMLALRASGTLPPLFCVHPAIGLSWCYTGLLRYLDPDQPVYGLQARGFTDPGGPRSFDEMADDYLAEIRAVQPHGPYSLLGWSFGGLMAHALAVRLREVGEDVEFVGILDGFPSVSGVDRYELAYDDPDVRPAIAASIGRDPADPRSLLAELSPDAGDRLNRVFVDLHNLRGTFTSGIFDGSVVQFVASRDHENRGENDLWRRYVTGAVEVHEIDSTHGGMTDPVPMAVIGPIVAGHLARRSSRRKAT</sequence>
<dbReference type="FunFam" id="1.10.1200.10:FF:000016">
    <property type="entry name" value="Non-ribosomal peptide synthase"/>
    <property type="match status" value="3"/>
</dbReference>
<dbReference type="InterPro" id="IPR006162">
    <property type="entry name" value="Ppantetheine_attach_site"/>
</dbReference>
<comment type="cofactor">
    <cofactor evidence="1">
        <name>pantetheine 4'-phosphate</name>
        <dbReference type="ChEBI" id="CHEBI:47942"/>
    </cofactor>
</comment>
<dbReference type="InterPro" id="IPR009081">
    <property type="entry name" value="PP-bd_ACP"/>
</dbReference>
<dbReference type="PROSITE" id="PS00455">
    <property type="entry name" value="AMP_BINDING"/>
    <property type="match status" value="1"/>
</dbReference>
<dbReference type="Pfam" id="PF00975">
    <property type="entry name" value="Thioesterase"/>
    <property type="match status" value="1"/>
</dbReference>
<dbReference type="CDD" id="cd05930">
    <property type="entry name" value="A_NRPS"/>
    <property type="match status" value="1"/>
</dbReference>
<feature type="region of interest" description="Disordered" evidence="5">
    <location>
        <begin position="1146"/>
        <end position="1166"/>
    </location>
</feature>
<dbReference type="PANTHER" id="PTHR45527">
    <property type="entry name" value="NONRIBOSOMAL PEPTIDE SYNTHETASE"/>
    <property type="match status" value="1"/>
</dbReference>
<evidence type="ECO:0000313" key="8">
    <source>
        <dbReference type="Proteomes" id="UP000629619"/>
    </source>
</evidence>
<dbReference type="GO" id="GO:0005829">
    <property type="term" value="C:cytosol"/>
    <property type="evidence" value="ECO:0007669"/>
    <property type="project" value="TreeGrafter"/>
</dbReference>
<dbReference type="SUPFAM" id="SSF53335">
    <property type="entry name" value="S-adenosyl-L-methionine-dependent methyltransferases"/>
    <property type="match status" value="1"/>
</dbReference>
<dbReference type="Pfam" id="PF00668">
    <property type="entry name" value="Condensation"/>
    <property type="match status" value="3"/>
</dbReference>
<dbReference type="Gene3D" id="3.40.50.1820">
    <property type="entry name" value="alpha/beta hydrolase"/>
    <property type="match status" value="1"/>
</dbReference>
<dbReference type="Pfam" id="PF13193">
    <property type="entry name" value="AMP-binding_C"/>
    <property type="match status" value="2"/>
</dbReference>
<dbReference type="FunFam" id="3.40.50.12780:FF:000012">
    <property type="entry name" value="Non-ribosomal peptide synthetase"/>
    <property type="match status" value="1"/>
</dbReference>
<name>A0A919NER2_9ACTN</name>
<dbReference type="SUPFAM" id="SSF53474">
    <property type="entry name" value="alpha/beta-Hydrolases"/>
    <property type="match status" value="1"/>
</dbReference>
<dbReference type="Pfam" id="PF00550">
    <property type="entry name" value="PP-binding"/>
    <property type="match status" value="3"/>
</dbReference>
<reference evidence="7" key="1">
    <citation type="submission" date="2021-01" db="EMBL/GenBank/DDBJ databases">
        <title>Whole genome shotgun sequence of Actinoplanes siamensis NBRC 109076.</title>
        <authorList>
            <person name="Komaki H."/>
            <person name="Tamura T."/>
        </authorList>
    </citation>
    <scope>NUCLEOTIDE SEQUENCE</scope>
    <source>
        <strain evidence="7">NBRC 109076</strain>
    </source>
</reference>
<dbReference type="GO" id="GO:0031177">
    <property type="term" value="F:phosphopantetheine binding"/>
    <property type="evidence" value="ECO:0007669"/>
    <property type="project" value="InterPro"/>
</dbReference>
<dbReference type="InterPro" id="IPR036736">
    <property type="entry name" value="ACP-like_sf"/>
</dbReference>
<evidence type="ECO:0000256" key="1">
    <source>
        <dbReference type="ARBA" id="ARBA00001957"/>
    </source>
</evidence>
<dbReference type="InterPro" id="IPR013217">
    <property type="entry name" value="Methyltransf_12"/>
</dbReference>
<dbReference type="GO" id="GO:0043041">
    <property type="term" value="P:amino acid activation for nonribosomal peptide biosynthetic process"/>
    <property type="evidence" value="ECO:0007669"/>
    <property type="project" value="TreeGrafter"/>
</dbReference>
<dbReference type="PROSITE" id="PS00012">
    <property type="entry name" value="PHOSPHOPANTETHEINE"/>
    <property type="match status" value="2"/>
</dbReference>
<dbReference type="SMART" id="SM00823">
    <property type="entry name" value="PKS_PP"/>
    <property type="match status" value="3"/>
</dbReference>
<dbReference type="SUPFAM" id="SSF47336">
    <property type="entry name" value="ACP-like"/>
    <property type="match status" value="3"/>
</dbReference>
<dbReference type="InterPro" id="IPR029058">
    <property type="entry name" value="AB_hydrolase_fold"/>
</dbReference>
<evidence type="ECO:0000259" key="6">
    <source>
        <dbReference type="PROSITE" id="PS50075"/>
    </source>
</evidence>
<dbReference type="NCBIfam" id="TIGR01733">
    <property type="entry name" value="AA-adenyl-dom"/>
    <property type="match status" value="2"/>
</dbReference>
<evidence type="ECO:0000256" key="5">
    <source>
        <dbReference type="SAM" id="MobiDB-lite"/>
    </source>
</evidence>
<feature type="domain" description="Carrier" evidence="6">
    <location>
        <begin position="1223"/>
        <end position="1298"/>
    </location>
</feature>
<dbReference type="Gene3D" id="3.40.50.150">
    <property type="entry name" value="Vaccinia Virus protein VP39"/>
    <property type="match status" value="1"/>
</dbReference>
<gene>
    <name evidence="7" type="ORF">Asi03nite_68970</name>
</gene>
<dbReference type="Gene3D" id="3.30.559.10">
    <property type="entry name" value="Chloramphenicol acetyltransferase-like domain"/>
    <property type="match status" value="3"/>
</dbReference>
<dbReference type="Gene3D" id="3.30.300.30">
    <property type="match status" value="2"/>
</dbReference>
<protein>
    <recommendedName>
        <fullName evidence="6">Carrier domain-containing protein</fullName>
    </recommendedName>
</protein>
<dbReference type="SUPFAM" id="SSF52777">
    <property type="entry name" value="CoA-dependent acyltransferases"/>
    <property type="match status" value="6"/>
</dbReference>
<evidence type="ECO:0000256" key="4">
    <source>
        <dbReference type="ARBA" id="ARBA00022737"/>
    </source>
</evidence>
<dbReference type="PANTHER" id="PTHR45527:SF1">
    <property type="entry name" value="FATTY ACID SYNTHASE"/>
    <property type="match status" value="1"/>
</dbReference>
<dbReference type="Pfam" id="PF08242">
    <property type="entry name" value="Methyltransf_12"/>
    <property type="match status" value="1"/>
</dbReference>
<dbReference type="Pfam" id="PF00501">
    <property type="entry name" value="AMP-binding"/>
    <property type="match status" value="3"/>
</dbReference>